<dbReference type="PANTHER" id="PTHR43818:SF7">
    <property type="entry name" value="DEHYDROGENASE"/>
    <property type="match status" value="1"/>
</dbReference>
<dbReference type="Pfam" id="PF01408">
    <property type="entry name" value="GFO_IDH_MocA"/>
    <property type="match status" value="1"/>
</dbReference>
<dbReference type="EMBL" id="CP060036">
    <property type="protein sequence ID" value="QOT74197.1"/>
    <property type="molecule type" value="Genomic_DNA"/>
</dbReference>
<feature type="domain" description="Gfo/Idh/MocA-like oxidoreductase N-terminal" evidence="1">
    <location>
        <begin position="22"/>
        <end position="130"/>
    </location>
</feature>
<organism evidence="2 3">
    <name type="scientific">Sphingobium fuliginis (strain ATCC 27551)</name>
    <dbReference type="NCBI Taxonomy" id="336203"/>
    <lineage>
        <taxon>Bacteria</taxon>
        <taxon>Pseudomonadati</taxon>
        <taxon>Pseudomonadota</taxon>
        <taxon>Alphaproteobacteria</taxon>
        <taxon>Sphingomonadales</taxon>
        <taxon>Sphingomonadaceae</taxon>
        <taxon>Sphingobium</taxon>
    </lineage>
</organism>
<evidence type="ECO:0000313" key="2">
    <source>
        <dbReference type="EMBL" id="QOT74197.1"/>
    </source>
</evidence>
<name>A0A7M2GPQ5_SPHSA</name>
<dbReference type="Gene3D" id="3.30.360.10">
    <property type="entry name" value="Dihydrodipicolinate Reductase, domain 2"/>
    <property type="match status" value="1"/>
</dbReference>
<dbReference type="InterPro" id="IPR000683">
    <property type="entry name" value="Gfo/Idh/MocA-like_OxRdtase_N"/>
</dbReference>
<accession>A0A7M2GPQ5</accession>
<protein>
    <submittedName>
        <fullName evidence="2">Gfo/Idh/MocA family oxidoreductase</fullName>
    </submittedName>
</protein>
<dbReference type="KEGG" id="sbar:H5V43_16855"/>
<sequence>MAGQAFSLHPVQTRGFTVEPVRLGLVGIGKIARDQHLPAIAADRRFRLAATASRQGRVEGIDGYHDIEDMIGACRLDAVSLCTPPDGRYAQALTALEAGLHVMLEKPPTVTLSHIAALTQAARAAGVTLFATWHSREAAGVAPARAWLADKRILAVRIDWREDIRRWHPDQEWILGSGGFGVFDPGINALSIATEILPHELLLEQASLDVPAGRMSPIAAELRMRCGDAAVHAIFDFLETGLQIWSIEVDTDAGTLRLAMGGSILQLPGEPESIAADREYARLYARFAELIAAGQSDVDIRPLRLVSDAFLIAERRITEAFAF</sequence>
<proteinExistence type="predicted"/>
<dbReference type="SUPFAM" id="SSF51735">
    <property type="entry name" value="NAD(P)-binding Rossmann-fold domains"/>
    <property type="match status" value="1"/>
</dbReference>
<dbReference type="InterPro" id="IPR036291">
    <property type="entry name" value="NAD(P)-bd_dom_sf"/>
</dbReference>
<evidence type="ECO:0000259" key="1">
    <source>
        <dbReference type="Pfam" id="PF01408"/>
    </source>
</evidence>
<dbReference type="PANTHER" id="PTHR43818">
    <property type="entry name" value="BCDNA.GH03377"/>
    <property type="match status" value="1"/>
</dbReference>
<dbReference type="RefSeq" id="WP_193666893.1">
    <property type="nucleotide sequence ID" value="NZ_CP060036.1"/>
</dbReference>
<dbReference type="AlphaFoldDB" id="A0A7M2GPQ5"/>
<dbReference type="Proteomes" id="UP000593663">
    <property type="component" value="Chromosome 2"/>
</dbReference>
<evidence type="ECO:0000313" key="3">
    <source>
        <dbReference type="Proteomes" id="UP000593663"/>
    </source>
</evidence>
<dbReference type="Gene3D" id="3.40.50.720">
    <property type="entry name" value="NAD(P)-binding Rossmann-like Domain"/>
    <property type="match status" value="1"/>
</dbReference>
<reference evidence="3" key="1">
    <citation type="submission" date="2020-08" db="EMBL/GenBank/DDBJ databases">
        <title>Complete genome sequence of Sphingobium barthaii strain KK22, a high-molecular-weight polycyclic aromatic hydrocarbon-degrading soil bacterium.</title>
        <authorList>
            <person name="Mori J.F."/>
            <person name="Kanaly R.A."/>
        </authorList>
    </citation>
    <scope>NUCLEOTIDE SEQUENCE [LARGE SCALE GENOMIC DNA]</scope>
    <source>
        <strain evidence="3">KK22</strain>
    </source>
</reference>
<dbReference type="GO" id="GO:0000166">
    <property type="term" value="F:nucleotide binding"/>
    <property type="evidence" value="ECO:0007669"/>
    <property type="project" value="InterPro"/>
</dbReference>
<dbReference type="InterPro" id="IPR050463">
    <property type="entry name" value="Gfo/Idh/MocA_oxidrdct_glycsds"/>
</dbReference>
<gene>
    <name evidence="2" type="ORF">H5V43_16855</name>
</gene>